<protein>
    <submittedName>
        <fullName evidence="7">Amino acid/polyamine transporter I</fullName>
    </submittedName>
</protein>
<dbReference type="InterPro" id="IPR002293">
    <property type="entry name" value="AA/rel_permease1"/>
</dbReference>
<name>A0A9P8UP07_9PEZI</name>
<dbReference type="PANTHER" id="PTHR45649">
    <property type="entry name" value="AMINO-ACID PERMEASE BAT1"/>
    <property type="match status" value="1"/>
</dbReference>
<feature type="transmembrane region" description="Helical" evidence="6">
    <location>
        <begin position="234"/>
        <end position="250"/>
    </location>
</feature>
<dbReference type="Pfam" id="PF13520">
    <property type="entry name" value="AA_permease_2"/>
    <property type="match status" value="1"/>
</dbReference>
<dbReference type="PANTHER" id="PTHR45649:SF14">
    <property type="entry name" value="GABA PERMEASE"/>
    <property type="match status" value="1"/>
</dbReference>
<evidence type="ECO:0000313" key="7">
    <source>
        <dbReference type="EMBL" id="KAH6655602.1"/>
    </source>
</evidence>
<reference evidence="7" key="1">
    <citation type="journal article" date="2021" name="Nat. Commun.">
        <title>Genetic determinants of endophytism in the Arabidopsis root mycobiome.</title>
        <authorList>
            <person name="Mesny F."/>
            <person name="Miyauchi S."/>
            <person name="Thiergart T."/>
            <person name="Pickel B."/>
            <person name="Atanasova L."/>
            <person name="Karlsson M."/>
            <person name="Huettel B."/>
            <person name="Barry K.W."/>
            <person name="Haridas S."/>
            <person name="Chen C."/>
            <person name="Bauer D."/>
            <person name="Andreopoulos W."/>
            <person name="Pangilinan J."/>
            <person name="LaButti K."/>
            <person name="Riley R."/>
            <person name="Lipzen A."/>
            <person name="Clum A."/>
            <person name="Drula E."/>
            <person name="Henrissat B."/>
            <person name="Kohler A."/>
            <person name="Grigoriev I.V."/>
            <person name="Martin F.M."/>
            <person name="Hacquard S."/>
        </authorList>
    </citation>
    <scope>NUCLEOTIDE SEQUENCE</scope>
    <source>
        <strain evidence="7">MPI-SDFR-AT-0073</strain>
    </source>
</reference>
<sequence>MALMNVYAFRVIPWLEFIAGILNVCFESVIHMGEETNNARRAAPVAMFSSVCASGVLAFIMLFTLVICMGPLDEVLNSASPLVTLLYTSTGSPKAATAMISALSPSVSRLTWAWARDGGLPHYFGYVSAKHRVPGRAILLTVTIIAIFSLLNLGSTTYVVFGAIVSLSAFAMYVSYALVLMSILYARRTHNVQLGEWNLGRWGVYINSFALVYTLWAMLFIIFPTTLPVDALNMNYSAPVYGIVLVVAITL</sequence>
<proteinExistence type="predicted"/>
<dbReference type="GO" id="GO:0016020">
    <property type="term" value="C:membrane"/>
    <property type="evidence" value="ECO:0007669"/>
    <property type="project" value="UniProtKB-SubCell"/>
</dbReference>
<dbReference type="RefSeq" id="XP_045959867.1">
    <property type="nucleotide sequence ID" value="XM_046099873.1"/>
</dbReference>
<dbReference type="Proteomes" id="UP000758603">
    <property type="component" value="Unassembled WGS sequence"/>
</dbReference>
<evidence type="ECO:0000256" key="2">
    <source>
        <dbReference type="ARBA" id="ARBA00022448"/>
    </source>
</evidence>
<keyword evidence="2" id="KW-0813">Transport</keyword>
<keyword evidence="5 6" id="KW-0472">Membrane</keyword>
<evidence type="ECO:0000256" key="5">
    <source>
        <dbReference type="ARBA" id="ARBA00023136"/>
    </source>
</evidence>
<dbReference type="AlphaFoldDB" id="A0A9P8UP07"/>
<feature type="transmembrane region" description="Helical" evidence="6">
    <location>
        <begin position="202"/>
        <end position="222"/>
    </location>
</feature>
<feature type="transmembrane region" description="Helical" evidence="6">
    <location>
        <begin position="157"/>
        <end position="181"/>
    </location>
</feature>
<evidence type="ECO:0000313" key="8">
    <source>
        <dbReference type="Proteomes" id="UP000758603"/>
    </source>
</evidence>
<dbReference type="GeneID" id="70128765"/>
<dbReference type="Gene3D" id="1.20.1740.10">
    <property type="entry name" value="Amino acid/polyamine transporter I"/>
    <property type="match status" value="1"/>
</dbReference>
<keyword evidence="8" id="KW-1185">Reference proteome</keyword>
<evidence type="ECO:0000256" key="1">
    <source>
        <dbReference type="ARBA" id="ARBA00004141"/>
    </source>
</evidence>
<comment type="caution">
    <text evidence="7">The sequence shown here is derived from an EMBL/GenBank/DDBJ whole genome shotgun (WGS) entry which is preliminary data.</text>
</comment>
<dbReference type="GO" id="GO:0022857">
    <property type="term" value="F:transmembrane transporter activity"/>
    <property type="evidence" value="ECO:0007669"/>
    <property type="project" value="InterPro"/>
</dbReference>
<keyword evidence="3 6" id="KW-0812">Transmembrane</keyword>
<dbReference type="EMBL" id="JAGPXC010000003">
    <property type="protein sequence ID" value="KAH6655602.1"/>
    <property type="molecule type" value="Genomic_DNA"/>
</dbReference>
<feature type="transmembrane region" description="Helical" evidence="6">
    <location>
        <begin position="45"/>
        <end position="72"/>
    </location>
</feature>
<feature type="transmembrane region" description="Helical" evidence="6">
    <location>
        <begin position="12"/>
        <end position="33"/>
    </location>
</feature>
<keyword evidence="4 6" id="KW-1133">Transmembrane helix</keyword>
<feature type="transmembrane region" description="Helical" evidence="6">
    <location>
        <begin position="133"/>
        <end position="151"/>
    </location>
</feature>
<evidence type="ECO:0000256" key="4">
    <source>
        <dbReference type="ARBA" id="ARBA00022989"/>
    </source>
</evidence>
<evidence type="ECO:0000256" key="3">
    <source>
        <dbReference type="ARBA" id="ARBA00022692"/>
    </source>
</evidence>
<accession>A0A9P8UP07</accession>
<organism evidence="7 8">
    <name type="scientific">Truncatella angustata</name>
    <dbReference type="NCBI Taxonomy" id="152316"/>
    <lineage>
        <taxon>Eukaryota</taxon>
        <taxon>Fungi</taxon>
        <taxon>Dikarya</taxon>
        <taxon>Ascomycota</taxon>
        <taxon>Pezizomycotina</taxon>
        <taxon>Sordariomycetes</taxon>
        <taxon>Xylariomycetidae</taxon>
        <taxon>Amphisphaeriales</taxon>
        <taxon>Sporocadaceae</taxon>
        <taxon>Truncatella</taxon>
    </lineage>
</organism>
<dbReference type="OrthoDB" id="3257095at2759"/>
<comment type="subcellular location">
    <subcellularLocation>
        <location evidence="1">Membrane</location>
        <topology evidence="1">Multi-pass membrane protein</topology>
    </subcellularLocation>
</comment>
<evidence type="ECO:0000256" key="6">
    <source>
        <dbReference type="SAM" id="Phobius"/>
    </source>
</evidence>
<gene>
    <name evidence="7" type="ORF">BKA67DRAFT_534519</name>
</gene>